<evidence type="ECO:0000313" key="8">
    <source>
        <dbReference type="EMBL" id="KRL92472.1"/>
    </source>
</evidence>
<feature type="transmembrane region" description="Helical" evidence="6">
    <location>
        <begin position="57"/>
        <end position="83"/>
    </location>
</feature>
<name>A0A0R1UMA8_9LACO</name>
<dbReference type="InterPro" id="IPR003740">
    <property type="entry name" value="YitT"/>
</dbReference>
<dbReference type="EMBL" id="AZFK01000004">
    <property type="protein sequence ID" value="KRL92472.1"/>
    <property type="molecule type" value="Genomic_DNA"/>
</dbReference>
<keyword evidence="4 6" id="KW-1133">Transmembrane helix</keyword>
<reference evidence="8 9" key="1">
    <citation type="journal article" date="2015" name="Genome Announc.">
        <title>Expanding the biotechnology potential of lactobacilli through comparative genomics of 213 strains and associated genera.</title>
        <authorList>
            <person name="Sun Z."/>
            <person name="Harris H.M."/>
            <person name="McCann A."/>
            <person name="Guo C."/>
            <person name="Argimon S."/>
            <person name="Zhang W."/>
            <person name="Yang X."/>
            <person name="Jeffery I.B."/>
            <person name="Cooney J.C."/>
            <person name="Kagawa T.F."/>
            <person name="Liu W."/>
            <person name="Song Y."/>
            <person name="Salvetti E."/>
            <person name="Wrobel A."/>
            <person name="Rasinkangas P."/>
            <person name="Parkhill J."/>
            <person name="Rea M.C."/>
            <person name="O'Sullivan O."/>
            <person name="Ritari J."/>
            <person name="Douillard F.P."/>
            <person name="Paul Ross R."/>
            <person name="Yang R."/>
            <person name="Briner A.E."/>
            <person name="Felis G.E."/>
            <person name="de Vos W.M."/>
            <person name="Barrangou R."/>
            <person name="Klaenhammer T.R."/>
            <person name="Caufield P.W."/>
            <person name="Cui Y."/>
            <person name="Zhang H."/>
            <person name="O'Toole P.W."/>
        </authorList>
    </citation>
    <scope>NUCLEOTIDE SEQUENCE [LARGE SCALE GENOMIC DNA]</scope>
    <source>
        <strain evidence="8 9">DSM 15946</strain>
    </source>
</reference>
<dbReference type="InterPro" id="IPR019264">
    <property type="entry name" value="DUF2179"/>
</dbReference>
<feature type="transmembrane region" description="Helical" evidence="6">
    <location>
        <begin position="160"/>
        <end position="178"/>
    </location>
</feature>
<evidence type="ECO:0000256" key="5">
    <source>
        <dbReference type="ARBA" id="ARBA00023136"/>
    </source>
</evidence>
<sequence length="290" mass="31821">MLVMTKRYEARLRRMVRKLAIALLYGILSAIGVNFFLTHANSYSSGLLGISQLIQAIGLTMGLHLNLGLLVFIFNVPLFIFAWRVFGLSYIFYSGLAVIFNVIALALIPVVKLVSDPLTNTLVGAALIGLGIGLCFNNGFTTGGIDIVVTYCQRKFHKNVGFFANVVNGVILLATVIAFGPSRIVYSLIGMLLTNWLMDYVFVSQTDVSVTIFTKQADKLIPALKTFAHGATVMHGIGAYTGDETDVIIVITPRSQLVGLRKMVKTIDPRVFLSIQRTSVELGIYRRHSL</sequence>
<evidence type="ECO:0000256" key="3">
    <source>
        <dbReference type="ARBA" id="ARBA00022692"/>
    </source>
</evidence>
<dbReference type="Gene3D" id="3.30.70.120">
    <property type="match status" value="1"/>
</dbReference>
<evidence type="ECO:0000256" key="1">
    <source>
        <dbReference type="ARBA" id="ARBA00004651"/>
    </source>
</evidence>
<dbReference type="PATRIC" id="fig|1423760.3.peg.2008"/>
<gene>
    <name evidence="8" type="ORF">FC43_GL001919</name>
</gene>
<keyword evidence="2" id="KW-1003">Cell membrane</keyword>
<dbReference type="Proteomes" id="UP000050816">
    <property type="component" value="Unassembled WGS sequence"/>
</dbReference>
<keyword evidence="5 6" id="KW-0472">Membrane</keyword>
<evidence type="ECO:0000256" key="2">
    <source>
        <dbReference type="ARBA" id="ARBA00022475"/>
    </source>
</evidence>
<evidence type="ECO:0000259" key="7">
    <source>
        <dbReference type="Pfam" id="PF10035"/>
    </source>
</evidence>
<dbReference type="AlphaFoldDB" id="A0A0R1UMA8"/>
<evidence type="ECO:0000313" key="9">
    <source>
        <dbReference type="Proteomes" id="UP000050816"/>
    </source>
</evidence>
<feature type="domain" description="DUF2179" evidence="7">
    <location>
        <begin position="229"/>
        <end position="279"/>
    </location>
</feature>
<comment type="subcellular location">
    <subcellularLocation>
        <location evidence="1">Cell membrane</location>
        <topology evidence="1">Multi-pass membrane protein</topology>
    </subcellularLocation>
</comment>
<dbReference type="PANTHER" id="PTHR33545">
    <property type="entry name" value="UPF0750 MEMBRANE PROTEIN YITT-RELATED"/>
    <property type="match status" value="1"/>
</dbReference>
<dbReference type="Pfam" id="PF02588">
    <property type="entry name" value="YitT_membrane"/>
    <property type="match status" value="1"/>
</dbReference>
<dbReference type="GO" id="GO:0005886">
    <property type="term" value="C:plasma membrane"/>
    <property type="evidence" value="ECO:0007669"/>
    <property type="project" value="UniProtKB-SubCell"/>
</dbReference>
<feature type="transmembrane region" description="Helical" evidence="6">
    <location>
        <begin position="90"/>
        <end position="111"/>
    </location>
</feature>
<dbReference type="PANTHER" id="PTHR33545:SF5">
    <property type="entry name" value="UPF0750 MEMBRANE PROTEIN YITT"/>
    <property type="match status" value="1"/>
</dbReference>
<organism evidence="8 9">
    <name type="scientific">Limosilactobacillus ingluviei DSM 15946</name>
    <dbReference type="NCBI Taxonomy" id="1423760"/>
    <lineage>
        <taxon>Bacteria</taxon>
        <taxon>Bacillati</taxon>
        <taxon>Bacillota</taxon>
        <taxon>Bacilli</taxon>
        <taxon>Lactobacillales</taxon>
        <taxon>Lactobacillaceae</taxon>
        <taxon>Limosilactobacillus</taxon>
    </lineage>
</organism>
<comment type="caution">
    <text evidence="8">The sequence shown here is derived from an EMBL/GenBank/DDBJ whole genome shotgun (WGS) entry which is preliminary data.</text>
</comment>
<dbReference type="InterPro" id="IPR051461">
    <property type="entry name" value="UPF0750_membrane"/>
</dbReference>
<dbReference type="Pfam" id="PF10035">
    <property type="entry name" value="DUF2179"/>
    <property type="match status" value="1"/>
</dbReference>
<evidence type="ECO:0000256" key="6">
    <source>
        <dbReference type="SAM" id="Phobius"/>
    </source>
</evidence>
<dbReference type="PIRSF" id="PIRSF006483">
    <property type="entry name" value="Membrane_protein_YitT"/>
    <property type="match status" value="1"/>
</dbReference>
<dbReference type="InterPro" id="IPR015867">
    <property type="entry name" value="N-reg_PII/ATP_PRibTrfase_C"/>
</dbReference>
<feature type="transmembrane region" description="Helical" evidence="6">
    <location>
        <begin position="123"/>
        <end position="148"/>
    </location>
</feature>
<protein>
    <submittedName>
        <fullName evidence="8">Integral membrane protein</fullName>
    </submittedName>
</protein>
<proteinExistence type="predicted"/>
<keyword evidence="3 6" id="KW-0812">Transmembrane</keyword>
<evidence type="ECO:0000256" key="4">
    <source>
        <dbReference type="ARBA" id="ARBA00022989"/>
    </source>
</evidence>
<accession>A0A0R1UMA8</accession>
<feature type="transmembrane region" description="Helical" evidence="6">
    <location>
        <begin position="20"/>
        <end position="37"/>
    </location>
</feature>